<comment type="caution">
    <text evidence="1">The sequence shown here is derived from an EMBL/GenBank/DDBJ whole genome shotgun (WGS) entry which is preliminary data.</text>
</comment>
<sequence>HELLNNLFLRNHHLSQQYPMLNTTTVDGSDATVVCV</sequence>
<dbReference type="AlphaFoldDB" id="A0A392REL5"/>
<dbReference type="Proteomes" id="UP000265520">
    <property type="component" value="Unassembled WGS sequence"/>
</dbReference>
<keyword evidence="2" id="KW-1185">Reference proteome</keyword>
<name>A0A392REL5_9FABA</name>
<organism evidence="1 2">
    <name type="scientific">Trifolium medium</name>
    <dbReference type="NCBI Taxonomy" id="97028"/>
    <lineage>
        <taxon>Eukaryota</taxon>
        <taxon>Viridiplantae</taxon>
        <taxon>Streptophyta</taxon>
        <taxon>Embryophyta</taxon>
        <taxon>Tracheophyta</taxon>
        <taxon>Spermatophyta</taxon>
        <taxon>Magnoliopsida</taxon>
        <taxon>eudicotyledons</taxon>
        <taxon>Gunneridae</taxon>
        <taxon>Pentapetalae</taxon>
        <taxon>rosids</taxon>
        <taxon>fabids</taxon>
        <taxon>Fabales</taxon>
        <taxon>Fabaceae</taxon>
        <taxon>Papilionoideae</taxon>
        <taxon>50 kb inversion clade</taxon>
        <taxon>NPAAA clade</taxon>
        <taxon>Hologalegina</taxon>
        <taxon>IRL clade</taxon>
        <taxon>Trifolieae</taxon>
        <taxon>Trifolium</taxon>
    </lineage>
</organism>
<evidence type="ECO:0000313" key="2">
    <source>
        <dbReference type="Proteomes" id="UP000265520"/>
    </source>
</evidence>
<dbReference type="EMBL" id="LXQA010212233">
    <property type="protein sequence ID" value="MCI34276.1"/>
    <property type="molecule type" value="Genomic_DNA"/>
</dbReference>
<protein>
    <submittedName>
        <fullName evidence="1">Uncharacterized protein</fullName>
    </submittedName>
</protein>
<feature type="non-terminal residue" evidence="1">
    <location>
        <position position="1"/>
    </location>
</feature>
<reference evidence="1 2" key="1">
    <citation type="journal article" date="2018" name="Front. Plant Sci.">
        <title>Red Clover (Trifolium pratense) and Zigzag Clover (T. medium) - A Picture of Genomic Similarities and Differences.</title>
        <authorList>
            <person name="Dluhosova J."/>
            <person name="Istvanek J."/>
            <person name="Nedelnik J."/>
            <person name="Repkova J."/>
        </authorList>
    </citation>
    <scope>NUCLEOTIDE SEQUENCE [LARGE SCALE GENOMIC DNA]</scope>
    <source>
        <strain evidence="2">cv. 10/8</strain>
        <tissue evidence="1">Leaf</tissue>
    </source>
</reference>
<proteinExistence type="predicted"/>
<evidence type="ECO:0000313" key="1">
    <source>
        <dbReference type="EMBL" id="MCI34276.1"/>
    </source>
</evidence>
<accession>A0A392REL5</accession>